<dbReference type="GO" id="GO:0016757">
    <property type="term" value="F:glycosyltransferase activity"/>
    <property type="evidence" value="ECO:0007669"/>
    <property type="project" value="UniProtKB-KW"/>
</dbReference>
<evidence type="ECO:0000313" key="3">
    <source>
        <dbReference type="EMBL" id="MBB5897183.1"/>
    </source>
</evidence>
<dbReference type="RefSeq" id="WP_184869638.1">
    <property type="nucleotide sequence ID" value="NZ_JACHIR010000002.1"/>
</dbReference>
<keyword evidence="1" id="KW-0328">Glycosyltransferase</keyword>
<evidence type="ECO:0000256" key="1">
    <source>
        <dbReference type="ARBA" id="ARBA00022676"/>
    </source>
</evidence>
<dbReference type="EMBL" id="JACHIR010000002">
    <property type="protein sequence ID" value="MBB5897183.1"/>
    <property type="molecule type" value="Genomic_DNA"/>
</dbReference>
<dbReference type="Pfam" id="PF13692">
    <property type="entry name" value="Glyco_trans_1_4"/>
    <property type="match status" value="1"/>
</dbReference>
<protein>
    <submittedName>
        <fullName evidence="3">Glycosyltransferase involved in cell wall biosynthesis</fullName>
    </submittedName>
</protein>
<keyword evidence="4" id="KW-1185">Reference proteome</keyword>
<comment type="caution">
    <text evidence="3">The sequence shown here is derived from an EMBL/GenBank/DDBJ whole genome shotgun (WGS) entry which is preliminary data.</text>
</comment>
<dbReference type="Gene3D" id="3.40.50.2000">
    <property type="entry name" value="Glycogen Phosphorylase B"/>
    <property type="match status" value="2"/>
</dbReference>
<keyword evidence="2 3" id="KW-0808">Transferase</keyword>
<organism evidence="3 4">
    <name type="scientific">Kutzneria kofuensis</name>
    <dbReference type="NCBI Taxonomy" id="103725"/>
    <lineage>
        <taxon>Bacteria</taxon>
        <taxon>Bacillati</taxon>
        <taxon>Actinomycetota</taxon>
        <taxon>Actinomycetes</taxon>
        <taxon>Pseudonocardiales</taxon>
        <taxon>Pseudonocardiaceae</taxon>
        <taxon>Kutzneria</taxon>
    </lineage>
</organism>
<evidence type="ECO:0000313" key="4">
    <source>
        <dbReference type="Proteomes" id="UP000585638"/>
    </source>
</evidence>
<dbReference type="AlphaFoldDB" id="A0A7W9KRQ2"/>
<proteinExistence type="predicted"/>
<evidence type="ECO:0000256" key="2">
    <source>
        <dbReference type="ARBA" id="ARBA00022679"/>
    </source>
</evidence>
<sequence>MGELRVAMVQGGTDRRLDGVADYTGHLVPALRDVGVDVVDLASDVDIVHVQHAPFGFPDGMGESRFPAPLVTTLHEYDETLVPLSDALVVTNPSHARELRRRTGRSAWHIPLAPNVPVCDVPARRFGGTTVVFFGFVHPVKGTRYLIEAVQRLSGVRLVVVGGFESLAMPPDEAAAYRAELEALADERVEFTGHLPVHEVSAVLHGADVAVLPFTAGVTTKSGALLTVLAHGLPTVVTDAGDPELVDGETVVVASPVRSADAIVTALQRVLGDSALRERLSMRGKAMVAERTWPAIARRHRELYEQVLRNG</sequence>
<name>A0A7W9KRQ2_9PSEU</name>
<dbReference type="PANTHER" id="PTHR12526:SF510">
    <property type="entry name" value="D-INOSITOL 3-PHOSPHATE GLYCOSYLTRANSFERASE"/>
    <property type="match status" value="1"/>
</dbReference>
<dbReference type="Proteomes" id="UP000585638">
    <property type="component" value="Unassembled WGS sequence"/>
</dbReference>
<dbReference type="PANTHER" id="PTHR12526">
    <property type="entry name" value="GLYCOSYLTRANSFERASE"/>
    <property type="match status" value="1"/>
</dbReference>
<dbReference type="SUPFAM" id="SSF53756">
    <property type="entry name" value="UDP-Glycosyltransferase/glycogen phosphorylase"/>
    <property type="match status" value="1"/>
</dbReference>
<dbReference type="CDD" id="cd03801">
    <property type="entry name" value="GT4_PimA-like"/>
    <property type="match status" value="1"/>
</dbReference>
<accession>A0A7W9KRQ2</accession>
<gene>
    <name evidence="3" type="ORF">BJ998_008442</name>
</gene>
<reference evidence="3 4" key="1">
    <citation type="submission" date="2020-08" db="EMBL/GenBank/DDBJ databases">
        <title>Sequencing the genomes of 1000 actinobacteria strains.</title>
        <authorList>
            <person name="Klenk H.-P."/>
        </authorList>
    </citation>
    <scope>NUCLEOTIDE SEQUENCE [LARGE SCALE GENOMIC DNA]</scope>
    <source>
        <strain evidence="3 4">DSM 43851</strain>
    </source>
</reference>